<dbReference type="Proteomes" id="UP000276864">
    <property type="component" value="Unassembled WGS sequence"/>
</dbReference>
<feature type="region of interest" description="Disordered" evidence="6">
    <location>
        <begin position="83"/>
        <end position="121"/>
    </location>
</feature>
<keyword evidence="2" id="KW-0808">Transferase</keyword>
<dbReference type="EMBL" id="QWIM01000908">
    <property type="protein sequence ID" value="RMY29947.1"/>
    <property type="molecule type" value="Genomic_DNA"/>
</dbReference>
<dbReference type="InterPro" id="IPR008271">
    <property type="entry name" value="Ser/Thr_kinase_AS"/>
</dbReference>
<organism evidence="8 11">
    <name type="scientific">Hortaea werneckii</name>
    <name type="common">Black yeast</name>
    <name type="synonym">Cladosporium werneckii</name>
    <dbReference type="NCBI Taxonomy" id="91943"/>
    <lineage>
        <taxon>Eukaryota</taxon>
        <taxon>Fungi</taxon>
        <taxon>Dikarya</taxon>
        <taxon>Ascomycota</taxon>
        <taxon>Pezizomycotina</taxon>
        <taxon>Dothideomycetes</taxon>
        <taxon>Dothideomycetidae</taxon>
        <taxon>Mycosphaerellales</taxon>
        <taxon>Teratosphaeriaceae</taxon>
        <taxon>Hortaea</taxon>
    </lineage>
</organism>
<dbReference type="PROSITE" id="PS50011">
    <property type="entry name" value="PROTEIN_KINASE_DOM"/>
    <property type="match status" value="1"/>
</dbReference>
<evidence type="ECO:0000256" key="3">
    <source>
        <dbReference type="ARBA" id="ARBA00022741"/>
    </source>
</evidence>
<dbReference type="Pfam" id="PF00069">
    <property type="entry name" value="Pkinase"/>
    <property type="match status" value="1"/>
</dbReference>
<dbReference type="InterPro" id="IPR000719">
    <property type="entry name" value="Prot_kinase_dom"/>
</dbReference>
<evidence type="ECO:0000256" key="2">
    <source>
        <dbReference type="ARBA" id="ARBA00022679"/>
    </source>
</evidence>
<dbReference type="Gene3D" id="1.10.510.10">
    <property type="entry name" value="Transferase(Phosphotransferase) domain 1"/>
    <property type="match status" value="1"/>
</dbReference>
<feature type="region of interest" description="Disordered" evidence="6">
    <location>
        <begin position="1"/>
        <end position="68"/>
    </location>
</feature>
<dbReference type="EC" id="2.7.11.1" evidence="1"/>
<accession>A0A3M6Y694</accession>
<sequence>MGSKRKSDEEMGSRGSKRPRTSHQSRQASSEDDVGNSANSQEPRPEADEQEKGEGTARSGDGAQRGVVRSLHLSQLLRYAQDQEAQRNHQNHPAGPAPEASSEARHPRLPADVAPRPADEDAEIEVTKALGYMEEGSDQEVWNFVERLGSGTFGRACLWVKRNSTHTIIDRAVIKETYLERVDWADDSNWGDNKVPWEAHVHERLSRLDRGRRSIVHFRNHRLVTERAMFRLYMEFGSGGTLNDLIERHANLNDANMKAADGRRLEYHIPARFIWSAFEAMARAACLMKNGSVINASPAEWERLVHRDIKPANILIMHAPRPPADAWWPSLPLVKPGDFGMMVREDNKGFDNPSVLMNLGTELYCAPEQSKNHVQRENQRRYKVTPAADVFAIGKVVLCMMRLRNDTEKRRPSVQLDYTPYEFPEELGRRYGPELVKLVKRCMKPEPDRRISPERLLSKIQGYVESVEDDEGTPTPLKFQLPSPEEYVSEKKDLY</sequence>
<evidence type="ECO:0000313" key="10">
    <source>
        <dbReference type="Proteomes" id="UP000276864"/>
    </source>
</evidence>
<evidence type="ECO:0000313" key="11">
    <source>
        <dbReference type="Proteomes" id="UP000282582"/>
    </source>
</evidence>
<keyword evidence="5" id="KW-0067">ATP-binding</keyword>
<dbReference type="InterPro" id="IPR050660">
    <property type="entry name" value="NEK_Ser/Thr_kinase"/>
</dbReference>
<reference evidence="10 11" key="1">
    <citation type="journal article" date="2018" name="BMC Genomics">
        <title>Genomic evidence for intraspecific hybridization in a clonal and extremely halotolerant yeast.</title>
        <authorList>
            <person name="Gostincar C."/>
            <person name="Stajich J.E."/>
            <person name="Zupancic J."/>
            <person name="Zalar P."/>
            <person name="Gunde-Cimerman N."/>
        </authorList>
    </citation>
    <scope>NUCLEOTIDE SEQUENCE [LARGE SCALE GENOMIC DNA]</scope>
    <source>
        <strain evidence="9 10">EXF-6651</strain>
        <strain evidence="8 11">EXF-6654</strain>
    </source>
</reference>
<proteinExistence type="predicted"/>
<dbReference type="AlphaFoldDB" id="A0A3M6Y694"/>
<feature type="compositionally biased region" description="Basic and acidic residues" evidence="6">
    <location>
        <begin position="43"/>
        <end position="55"/>
    </location>
</feature>
<feature type="domain" description="Protein kinase" evidence="7">
    <location>
        <begin position="142"/>
        <end position="464"/>
    </location>
</feature>
<keyword evidence="4" id="KW-0418">Kinase</keyword>
<dbReference type="CDD" id="cd00180">
    <property type="entry name" value="PKc"/>
    <property type="match status" value="1"/>
</dbReference>
<evidence type="ECO:0000256" key="6">
    <source>
        <dbReference type="SAM" id="MobiDB-lite"/>
    </source>
</evidence>
<dbReference type="SUPFAM" id="SSF56112">
    <property type="entry name" value="Protein kinase-like (PK-like)"/>
    <property type="match status" value="1"/>
</dbReference>
<dbReference type="GO" id="GO:0004674">
    <property type="term" value="F:protein serine/threonine kinase activity"/>
    <property type="evidence" value="ECO:0007669"/>
    <property type="project" value="UniProtKB-EC"/>
</dbReference>
<dbReference type="PANTHER" id="PTHR43671:SF13">
    <property type="entry name" value="SERINE_THREONINE-PROTEIN KINASE NEK2"/>
    <property type="match status" value="1"/>
</dbReference>
<protein>
    <recommendedName>
        <fullName evidence="1">non-specific serine/threonine protein kinase</fullName>
        <ecNumber evidence="1">2.7.11.1</ecNumber>
    </recommendedName>
</protein>
<dbReference type="SMART" id="SM00220">
    <property type="entry name" value="S_TKc"/>
    <property type="match status" value="1"/>
</dbReference>
<feature type="compositionally biased region" description="Basic and acidic residues" evidence="6">
    <location>
        <begin position="1"/>
        <end position="12"/>
    </location>
</feature>
<evidence type="ECO:0000313" key="9">
    <source>
        <dbReference type="EMBL" id="RMY29947.1"/>
    </source>
</evidence>
<evidence type="ECO:0000256" key="5">
    <source>
        <dbReference type="ARBA" id="ARBA00022840"/>
    </source>
</evidence>
<keyword evidence="3" id="KW-0547">Nucleotide-binding</keyword>
<feature type="region of interest" description="Disordered" evidence="6">
    <location>
        <begin position="465"/>
        <end position="495"/>
    </location>
</feature>
<comment type="caution">
    <text evidence="8">The sequence shown here is derived from an EMBL/GenBank/DDBJ whole genome shotgun (WGS) entry which is preliminary data.</text>
</comment>
<name>A0A3M6Y694_HORWE</name>
<dbReference type="PROSITE" id="PS00108">
    <property type="entry name" value="PROTEIN_KINASE_ST"/>
    <property type="match status" value="1"/>
</dbReference>
<dbReference type="PANTHER" id="PTHR43671">
    <property type="entry name" value="SERINE/THREONINE-PROTEIN KINASE NEK"/>
    <property type="match status" value="1"/>
</dbReference>
<evidence type="ECO:0000256" key="4">
    <source>
        <dbReference type="ARBA" id="ARBA00022777"/>
    </source>
</evidence>
<dbReference type="VEuPathDB" id="FungiDB:BTJ68_01177"/>
<dbReference type="Proteomes" id="UP000282582">
    <property type="component" value="Unassembled WGS sequence"/>
</dbReference>
<gene>
    <name evidence="9" type="ORF">D0866_08340</name>
    <name evidence="8" type="ORF">D0868_10116</name>
</gene>
<evidence type="ECO:0000256" key="1">
    <source>
        <dbReference type="ARBA" id="ARBA00012513"/>
    </source>
</evidence>
<evidence type="ECO:0000313" key="8">
    <source>
        <dbReference type="EMBL" id="RMX98391.1"/>
    </source>
</evidence>
<dbReference type="GO" id="GO:0005524">
    <property type="term" value="F:ATP binding"/>
    <property type="evidence" value="ECO:0007669"/>
    <property type="project" value="UniProtKB-KW"/>
</dbReference>
<evidence type="ECO:0000259" key="7">
    <source>
        <dbReference type="PROSITE" id="PS50011"/>
    </source>
</evidence>
<dbReference type="EMBL" id="QWIK01001014">
    <property type="protein sequence ID" value="RMX98391.1"/>
    <property type="molecule type" value="Genomic_DNA"/>
</dbReference>
<dbReference type="InterPro" id="IPR011009">
    <property type="entry name" value="Kinase-like_dom_sf"/>
</dbReference>